<keyword evidence="3" id="KW-0846">Cobalamin</keyword>
<dbReference type="Pfam" id="PF01642">
    <property type="entry name" value="MM_CoA_mutase"/>
    <property type="match status" value="1"/>
</dbReference>
<dbReference type="PANTHER" id="PTHR48101">
    <property type="entry name" value="METHYLMALONYL-COA MUTASE, MITOCHONDRIAL-RELATED"/>
    <property type="match status" value="1"/>
</dbReference>
<feature type="domain" description="Methylmalonyl-CoA mutase alpha/beta chain catalytic" evidence="6">
    <location>
        <begin position="115"/>
        <end position="441"/>
    </location>
</feature>
<comment type="caution">
    <text evidence="7">The sequence shown here is derived from an EMBL/GenBank/DDBJ whole genome shotgun (WGS) entry which is preliminary data.</text>
</comment>
<evidence type="ECO:0000256" key="4">
    <source>
        <dbReference type="ARBA" id="ARBA00023235"/>
    </source>
</evidence>
<protein>
    <submittedName>
        <fullName evidence="7">Methylmalonyl-CoA mutase family protein</fullName>
    </submittedName>
</protein>
<sequence>MESKHGGILQHTIATEFQKPSYDEWLEVANKSLKGKTVSEYVRNTFENIKIKPLYTKADLPKERIHLGDYRYKWKIAQQVEGESIAKINKNILEAIEYGQPTVAFKIPKGLNKSNIEELFKGINFAEVSFFIDGKEEIIPFYQLLFHFIKNESVHIEGFIGFDPVRSIVENSYKGEEKKNLLTLWCNTIKKASDQTQNLKTLFVDGRFFEQTGGNAVQQIAFTLSTAVEQIENLKEAGVPVEFFFKNTVVGLNVQSNFFMEIAKLRAMRYLWKKLAESYEVDNQLAVLDLFAETTMVNKSKLDPYTNMLRSSGEAFAAVIGQVQTLRIQPFDAVYGETSKLGVRFARNIHHILREESSLANVKDPAAGSYFIEHLTNELIEKSWQLFLQIEELGGLLEAFNQKAVEQLMIENRQNMLSDLYKRKIKLIGTNQYADISEKLQESDFAVETLKKLKPIAIQQIENGIANGDSIEDFFVESSEEKSVINYFRLSEEYEKLRFLAKKSYKEGNPPRIGLIGLGMVKEYKKITDFVSDFCASGGILAEPIQEEIQLEEISRIVNQASEKIIGFAGTDDHFEQALPFIEKTIVENHKKLYLIAGLRKKEVIHKLKELGVTFFIDEKADHVETLKRILVEIGGDLDAAGVR</sequence>
<dbReference type="InterPro" id="IPR036724">
    <property type="entry name" value="Cobalamin-bd_sf"/>
</dbReference>
<dbReference type="RefSeq" id="WP_263061369.1">
    <property type="nucleotide sequence ID" value="NZ_JAOUSE010000013.1"/>
</dbReference>
<evidence type="ECO:0000256" key="1">
    <source>
        <dbReference type="ARBA" id="ARBA00001922"/>
    </source>
</evidence>
<dbReference type="Gene3D" id="3.40.50.280">
    <property type="entry name" value="Cobalamin-binding domain"/>
    <property type="match status" value="1"/>
</dbReference>
<keyword evidence="4" id="KW-0413">Isomerase</keyword>
<dbReference type="InterPro" id="IPR016176">
    <property type="entry name" value="Cbl-dep_enz_cat"/>
</dbReference>
<dbReference type="Proteomes" id="UP001208656">
    <property type="component" value="Unassembled WGS sequence"/>
</dbReference>
<comment type="similarity">
    <text evidence="2">Belongs to the methylmalonyl-CoA mutase family.</text>
</comment>
<evidence type="ECO:0000256" key="5">
    <source>
        <dbReference type="ARBA" id="ARBA00023285"/>
    </source>
</evidence>
<dbReference type="Gene3D" id="3.20.20.240">
    <property type="entry name" value="Methylmalonyl-CoA mutase"/>
    <property type="match status" value="1"/>
</dbReference>
<dbReference type="SUPFAM" id="SSF51703">
    <property type="entry name" value="Cobalamin (vitamin B12)-dependent enzymes"/>
    <property type="match status" value="1"/>
</dbReference>
<dbReference type="SUPFAM" id="SSF52242">
    <property type="entry name" value="Cobalamin (vitamin B12)-binding domain"/>
    <property type="match status" value="1"/>
</dbReference>
<organism evidence="7 8">
    <name type="scientific">Pallidibacillus thermolactis</name>
    <dbReference type="NCBI Taxonomy" id="251051"/>
    <lineage>
        <taxon>Bacteria</taxon>
        <taxon>Bacillati</taxon>
        <taxon>Bacillota</taxon>
        <taxon>Bacilli</taxon>
        <taxon>Bacillales</taxon>
        <taxon>Bacillaceae</taxon>
        <taxon>Pallidibacillus</taxon>
    </lineage>
</organism>
<dbReference type="EMBL" id="JAOUSE010000013">
    <property type="protein sequence ID" value="MCU9594111.1"/>
    <property type="molecule type" value="Genomic_DNA"/>
</dbReference>
<evidence type="ECO:0000313" key="8">
    <source>
        <dbReference type="Proteomes" id="UP001208656"/>
    </source>
</evidence>
<evidence type="ECO:0000256" key="2">
    <source>
        <dbReference type="ARBA" id="ARBA00008465"/>
    </source>
</evidence>
<dbReference type="InterPro" id="IPR006099">
    <property type="entry name" value="MeMalonylCoA_mutase_a/b_cat"/>
</dbReference>
<name>A0ABT2WEJ8_9BACI</name>
<comment type="cofactor">
    <cofactor evidence="1">
        <name>adenosylcob(III)alamin</name>
        <dbReference type="ChEBI" id="CHEBI:18408"/>
    </cofactor>
</comment>
<accession>A0ABT2WEJ8</accession>
<gene>
    <name evidence="7" type="ORF">OEV82_06550</name>
</gene>
<dbReference type="PANTHER" id="PTHR48101:SF1">
    <property type="entry name" value="METHYLMALONYL-COA MUTASE, LARGE SUBUNIT"/>
    <property type="match status" value="1"/>
</dbReference>
<keyword evidence="8" id="KW-1185">Reference proteome</keyword>
<proteinExistence type="inferred from homology"/>
<evidence type="ECO:0000259" key="6">
    <source>
        <dbReference type="Pfam" id="PF01642"/>
    </source>
</evidence>
<reference evidence="7 8" key="1">
    <citation type="submission" date="2022-10" db="EMBL/GenBank/DDBJ databases">
        <title>Description of Fervidibacillus gen. nov. in the family Fervidibacillaceae fam. nov. with two species, Fervidibacillus albus sp. nov., and Fervidibacillus halotolerans sp. nov., isolated from tidal flat sediments.</title>
        <authorList>
            <person name="Kwon K.K."/>
            <person name="Yang S.-H."/>
        </authorList>
    </citation>
    <scope>NUCLEOTIDE SEQUENCE [LARGE SCALE GENOMIC DNA]</scope>
    <source>
        <strain evidence="7 8">DSM 23332</strain>
    </source>
</reference>
<keyword evidence="5" id="KW-0170">Cobalt</keyword>
<evidence type="ECO:0000313" key="7">
    <source>
        <dbReference type="EMBL" id="MCU9594111.1"/>
    </source>
</evidence>
<evidence type="ECO:0000256" key="3">
    <source>
        <dbReference type="ARBA" id="ARBA00022628"/>
    </source>
</evidence>